<accession>A0A3A1VKD0</accession>
<evidence type="ECO:0000256" key="3">
    <source>
        <dbReference type="ARBA" id="ARBA00023163"/>
    </source>
</evidence>
<comment type="caution">
    <text evidence="5">The sequence shown here is derived from an EMBL/GenBank/DDBJ whole genome shotgun (WGS) entry which is preliminary data.</text>
</comment>
<keyword evidence="1" id="KW-0805">Transcription regulation</keyword>
<dbReference type="Gene3D" id="1.10.10.10">
    <property type="entry name" value="Winged helix-like DNA-binding domain superfamily/Winged helix DNA-binding domain"/>
    <property type="match status" value="1"/>
</dbReference>
<dbReference type="GO" id="GO:0003677">
    <property type="term" value="F:DNA binding"/>
    <property type="evidence" value="ECO:0007669"/>
    <property type="project" value="UniProtKB-KW"/>
</dbReference>
<feature type="domain" description="HTH hxlR-type" evidence="4">
    <location>
        <begin position="7"/>
        <end position="106"/>
    </location>
</feature>
<sequence length="107" mass="12382">MEQKQICAKFEKAVELLSKRWVAFIIYQLMSGPQRFSDIEHGLPNLSGKVLSDRLKELEAEGLIRRDVYPEMPVRIEYSLTEKGRALSPLFTDIGNWANQWMSDGHE</sequence>
<proteinExistence type="predicted"/>
<dbReference type="InterPro" id="IPR011991">
    <property type="entry name" value="ArsR-like_HTH"/>
</dbReference>
<reference evidence="5 6" key="1">
    <citation type="submission" date="2018-09" db="EMBL/GenBank/DDBJ databases">
        <title>Paenibacillus aracenensis nov. sp. isolated from a cave in southern Spain.</title>
        <authorList>
            <person name="Jurado V."/>
            <person name="Gutierrez-Patricio S."/>
            <person name="Gonzalez-Pimentel J.L."/>
            <person name="Miller A.Z."/>
            <person name="Laiz L."/>
            <person name="Saiz-Jimenez C."/>
        </authorList>
    </citation>
    <scope>NUCLEOTIDE SEQUENCE [LARGE SCALE GENOMIC DNA]</scope>
    <source>
        <strain evidence="5 6">DSM 22867</strain>
    </source>
</reference>
<dbReference type="SUPFAM" id="SSF46785">
    <property type="entry name" value="Winged helix' DNA-binding domain"/>
    <property type="match status" value="1"/>
</dbReference>
<dbReference type="Pfam" id="PF01638">
    <property type="entry name" value="HxlR"/>
    <property type="match status" value="1"/>
</dbReference>
<dbReference type="OrthoDB" id="9800966at2"/>
<dbReference type="InterPro" id="IPR036388">
    <property type="entry name" value="WH-like_DNA-bd_sf"/>
</dbReference>
<dbReference type="InterPro" id="IPR036390">
    <property type="entry name" value="WH_DNA-bd_sf"/>
</dbReference>
<dbReference type="RefSeq" id="WP_119597567.1">
    <property type="nucleotide sequence ID" value="NZ_QXQA01000001.1"/>
</dbReference>
<dbReference type="InterPro" id="IPR002577">
    <property type="entry name" value="HTH_HxlR"/>
</dbReference>
<protein>
    <submittedName>
        <fullName evidence="5">MarR family transcriptional regulator</fullName>
    </submittedName>
</protein>
<dbReference type="CDD" id="cd00090">
    <property type="entry name" value="HTH_ARSR"/>
    <property type="match status" value="1"/>
</dbReference>
<evidence type="ECO:0000256" key="2">
    <source>
        <dbReference type="ARBA" id="ARBA00023125"/>
    </source>
</evidence>
<dbReference type="PROSITE" id="PS51118">
    <property type="entry name" value="HTH_HXLR"/>
    <property type="match status" value="1"/>
</dbReference>
<evidence type="ECO:0000259" key="4">
    <source>
        <dbReference type="PROSITE" id="PS51118"/>
    </source>
</evidence>
<dbReference type="AlphaFoldDB" id="A0A3A1VKD0"/>
<name>A0A3A1VKD0_9BACL</name>
<evidence type="ECO:0000313" key="5">
    <source>
        <dbReference type="EMBL" id="RIX60192.1"/>
    </source>
</evidence>
<dbReference type="Proteomes" id="UP000266482">
    <property type="component" value="Unassembled WGS sequence"/>
</dbReference>
<organism evidence="5 6">
    <name type="scientific">Paenibacillus nanensis</name>
    <dbReference type="NCBI Taxonomy" id="393251"/>
    <lineage>
        <taxon>Bacteria</taxon>
        <taxon>Bacillati</taxon>
        <taxon>Bacillota</taxon>
        <taxon>Bacilli</taxon>
        <taxon>Bacillales</taxon>
        <taxon>Paenibacillaceae</taxon>
        <taxon>Paenibacillus</taxon>
    </lineage>
</organism>
<evidence type="ECO:0000313" key="6">
    <source>
        <dbReference type="Proteomes" id="UP000266482"/>
    </source>
</evidence>
<keyword evidence="2" id="KW-0238">DNA-binding</keyword>
<dbReference type="PANTHER" id="PTHR33204:SF1">
    <property type="entry name" value="TRANSCRIPTIONAL REGULATOR, MARR FAMILY"/>
    <property type="match status" value="1"/>
</dbReference>
<dbReference type="EMBL" id="QXQA01000001">
    <property type="protein sequence ID" value="RIX60192.1"/>
    <property type="molecule type" value="Genomic_DNA"/>
</dbReference>
<gene>
    <name evidence="5" type="ORF">D3P08_01015</name>
</gene>
<keyword evidence="6" id="KW-1185">Reference proteome</keyword>
<evidence type="ECO:0000256" key="1">
    <source>
        <dbReference type="ARBA" id="ARBA00023015"/>
    </source>
</evidence>
<dbReference type="PANTHER" id="PTHR33204">
    <property type="entry name" value="TRANSCRIPTIONAL REGULATOR, MARR FAMILY"/>
    <property type="match status" value="1"/>
</dbReference>
<keyword evidence="3" id="KW-0804">Transcription</keyword>